<dbReference type="Proteomes" id="UP000034097">
    <property type="component" value="Unassembled WGS sequence"/>
</dbReference>
<keyword evidence="2" id="KW-1133">Transmembrane helix</keyword>
<organism evidence="3 4">
    <name type="scientific">Candidatus Collierbacteria bacterium GW2011_GWF1_44_12</name>
    <dbReference type="NCBI Taxonomy" id="1618402"/>
    <lineage>
        <taxon>Bacteria</taxon>
        <taxon>Candidatus Collieribacteriota</taxon>
    </lineage>
</organism>
<evidence type="ECO:0000313" key="3">
    <source>
        <dbReference type="EMBL" id="KKT39061.1"/>
    </source>
</evidence>
<keyword evidence="1" id="KW-0175">Coiled coil</keyword>
<comment type="caution">
    <text evidence="3">The sequence shown here is derived from an EMBL/GenBank/DDBJ whole genome shotgun (WGS) entry which is preliminary data.</text>
</comment>
<sequence length="336" mass="37087">MSDNNGLSTMEQNLHRAESQLARLREIKKQQKKIRQDKFINQTFYALLLFIILLVGGYFGYSNQTEIVGFIQQKASGVAGVVSNAIPEPSAPIVTCDGMIVIKPSTKPGEEDKITVSPVFVGKCYNISEGYRDEWKKIVERDYQAFAQHISNTSDDKSLPVDVISERLTQSTTTWILDLRSSQVQDPPKPTVADPATTQVVEVQAPTEVPVEPTPKVTPTPVATSIPQVVAVPWPEKERGFSLEELALVMTEHNITTVSGENKSTTPQDRIKWALYYQVSEGVEDYVVYNAISSPLPESCSTGTSLTISLAQIDNSGAMKMTIGTGTKYDIYFVCK</sequence>
<dbReference type="EMBL" id="LCHQ01000008">
    <property type="protein sequence ID" value="KKT39061.1"/>
    <property type="molecule type" value="Genomic_DNA"/>
</dbReference>
<keyword evidence="2" id="KW-0812">Transmembrane</keyword>
<name>A0A0G1GVC2_9BACT</name>
<feature type="coiled-coil region" evidence="1">
    <location>
        <begin position="7"/>
        <end position="34"/>
    </location>
</feature>
<accession>A0A0G1GVC2</accession>
<dbReference type="AlphaFoldDB" id="A0A0G1GVC2"/>
<evidence type="ECO:0000256" key="2">
    <source>
        <dbReference type="SAM" id="Phobius"/>
    </source>
</evidence>
<keyword evidence="2" id="KW-0472">Membrane</keyword>
<evidence type="ECO:0000313" key="4">
    <source>
        <dbReference type="Proteomes" id="UP000034097"/>
    </source>
</evidence>
<proteinExistence type="predicted"/>
<evidence type="ECO:0000256" key="1">
    <source>
        <dbReference type="SAM" id="Coils"/>
    </source>
</evidence>
<reference evidence="3 4" key="1">
    <citation type="journal article" date="2015" name="Nature">
        <title>rRNA introns, odd ribosomes, and small enigmatic genomes across a large radiation of phyla.</title>
        <authorList>
            <person name="Brown C.T."/>
            <person name="Hug L.A."/>
            <person name="Thomas B.C."/>
            <person name="Sharon I."/>
            <person name="Castelle C.J."/>
            <person name="Singh A."/>
            <person name="Wilkins M.J."/>
            <person name="Williams K.H."/>
            <person name="Banfield J.F."/>
        </authorList>
    </citation>
    <scope>NUCLEOTIDE SEQUENCE [LARGE SCALE GENOMIC DNA]</scope>
</reference>
<feature type="transmembrane region" description="Helical" evidence="2">
    <location>
        <begin position="39"/>
        <end position="61"/>
    </location>
</feature>
<gene>
    <name evidence="3" type="ORF">UW26_C0008G0003</name>
</gene>
<protein>
    <submittedName>
        <fullName evidence="3">Uncharacterized protein</fullName>
    </submittedName>
</protein>